<reference evidence="2" key="1">
    <citation type="submission" date="2022-03" db="EMBL/GenBank/DDBJ databases">
        <authorList>
            <person name="Lindestad O."/>
        </authorList>
    </citation>
    <scope>NUCLEOTIDE SEQUENCE</scope>
</reference>
<name>A0A8S4QIJ5_9NEOP</name>
<proteinExistence type="predicted"/>
<protein>
    <submittedName>
        <fullName evidence="2">Jg2823 protein</fullName>
    </submittedName>
</protein>
<comment type="caution">
    <text evidence="2">The sequence shown here is derived from an EMBL/GenBank/DDBJ whole genome shotgun (WGS) entry which is preliminary data.</text>
</comment>
<dbReference type="AlphaFoldDB" id="A0A8S4QIJ5"/>
<keyword evidence="3" id="KW-1185">Reference proteome</keyword>
<dbReference type="Proteomes" id="UP000838756">
    <property type="component" value="Unassembled WGS sequence"/>
</dbReference>
<feature type="compositionally biased region" description="Polar residues" evidence="1">
    <location>
        <begin position="13"/>
        <end position="36"/>
    </location>
</feature>
<feature type="region of interest" description="Disordered" evidence="1">
    <location>
        <begin position="1"/>
        <end position="48"/>
    </location>
</feature>
<evidence type="ECO:0000256" key="1">
    <source>
        <dbReference type="SAM" id="MobiDB-lite"/>
    </source>
</evidence>
<organism evidence="2 3">
    <name type="scientific">Pararge aegeria aegeria</name>
    <dbReference type="NCBI Taxonomy" id="348720"/>
    <lineage>
        <taxon>Eukaryota</taxon>
        <taxon>Metazoa</taxon>
        <taxon>Ecdysozoa</taxon>
        <taxon>Arthropoda</taxon>
        <taxon>Hexapoda</taxon>
        <taxon>Insecta</taxon>
        <taxon>Pterygota</taxon>
        <taxon>Neoptera</taxon>
        <taxon>Endopterygota</taxon>
        <taxon>Lepidoptera</taxon>
        <taxon>Glossata</taxon>
        <taxon>Ditrysia</taxon>
        <taxon>Papilionoidea</taxon>
        <taxon>Nymphalidae</taxon>
        <taxon>Satyrinae</taxon>
        <taxon>Satyrini</taxon>
        <taxon>Parargina</taxon>
        <taxon>Pararge</taxon>
    </lineage>
</organism>
<evidence type="ECO:0000313" key="3">
    <source>
        <dbReference type="Proteomes" id="UP000838756"/>
    </source>
</evidence>
<accession>A0A8S4QIJ5</accession>
<sequence length="97" mass="10837">MLLERDQFAPCKTDSTPSYSRPLQTASRHSPVTLLTASRLRPSDAASGVTSRSLAASSRRLHLETEIIITTERRQFLKPLSHSSRPRLRDACKSKGF</sequence>
<evidence type="ECO:0000313" key="2">
    <source>
        <dbReference type="EMBL" id="CAH2208799.1"/>
    </source>
</evidence>
<gene>
    <name evidence="2" type="primary">jg2823</name>
    <name evidence="2" type="ORF">PAEG_LOCUS1317</name>
</gene>
<dbReference type="EMBL" id="CAKXAJ010004555">
    <property type="protein sequence ID" value="CAH2208799.1"/>
    <property type="molecule type" value="Genomic_DNA"/>
</dbReference>